<keyword evidence="4 7" id="KW-0597">Phosphoprotein</keyword>
<evidence type="ECO:0000259" key="11">
    <source>
        <dbReference type="PROSITE" id="PS50113"/>
    </source>
</evidence>
<evidence type="ECO:0000256" key="1">
    <source>
        <dbReference type="ARBA" id="ARBA00000085"/>
    </source>
</evidence>
<sequence>MWLTTPVELDASGIFRRLFDAHPHPAWVIADRERRVVAVNPSALEVYGVVPTPAVPLFLGSEGPTRSSSVGPGSPDAGGAIRRYRDRHGARTWVEVAEIPLGELSGERITLVWARDVTERHLGDDRRRLLEAAVEAAGEIILVTSSWGGGGERAPVVVYANGALERVTGWSAQSLLGRSILRLVHADTDRRALDAIGQALEREASVALDVHVRHQSGAGLWMEVTLSPHRDLNGEAGYFVWTLRDVTRRRLLQEQLVHASGMDAVGRVAGSLTHDFNNLLTIIAGSTSLAQQAAAGDDARRGYLHEIEMATTRARALTGQLLAVSRSGGRNLETLDASLVLRDLVPLMQRLAGPEVLIEVQLPAQHRVICVDRAHLEQLILNLVANARDALPQGGTISVRLDVEGTNVRISVCDDGCGMDPLTLERAREPFFTTKPRGKGTGLGLSTAHLLTEQYGGRLELESVVGEGTAVAVILPAEAPAPPTAPEVAGAMGPKADATPSVLLVEDDPSIRLLLGLSLRESGCRVREGDGTEPPATLVADGPYALVISDLNLGTGTARGLLDLVRETQPQVPILCISGYNAAGGLAGVEPRPTLLPKPFNLTEFSGAVQQLLVSRHGADCAPRDAGVPS</sequence>
<reference evidence="12 13" key="1">
    <citation type="submission" date="2022-06" db="EMBL/GenBank/DDBJ databases">
        <title>Paraconexibacter antarcticus.</title>
        <authorList>
            <person name="Kim C.S."/>
        </authorList>
    </citation>
    <scope>NUCLEOTIDE SEQUENCE [LARGE SCALE GENOMIC DNA]</scope>
    <source>
        <strain evidence="12 13">02-257</strain>
    </source>
</reference>
<evidence type="ECO:0000259" key="9">
    <source>
        <dbReference type="PROSITE" id="PS50110"/>
    </source>
</evidence>
<evidence type="ECO:0000313" key="13">
    <source>
        <dbReference type="Proteomes" id="UP001056035"/>
    </source>
</evidence>
<evidence type="ECO:0000256" key="7">
    <source>
        <dbReference type="PROSITE-ProRule" id="PRU00169"/>
    </source>
</evidence>
<evidence type="ECO:0000256" key="2">
    <source>
        <dbReference type="ARBA" id="ARBA00004236"/>
    </source>
</evidence>
<dbReference type="SMART" id="SM00448">
    <property type="entry name" value="REC"/>
    <property type="match status" value="1"/>
</dbReference>
<name>A0ABY5DZE3_9ACTN</name>
<dbReference type="InterPro" id="IPR004358">
    <property type="entry name" value="Sig_transdc_His_kin-like_C"/>
</dbReference>
<keyword evidence="6" id="KW-0902">Two-component regulatory system</keyword>
<evidence type="ECO:0000256" key="5">
    <source>
        <dbReference type="ARBA" id="ARBA00022777"/>
    </source>
</evidence>
<organism evidence="12 13">
    <name type="scientific">Paraconexibacter antarcticus</name>
    <dbReference type="NCBI Taxonomy" id="2949664"/>
    <lineage>
        <taxon>Bacteria</taxon>
        <taxon>Bacillati</taxon>
        <taxon>Actinomycetota</taxon>
        <taxon>Thermoleophilia</taxon>
        <taxon>Solirubrobacterales</taxon>
        <taxon>Paraconexibacteraceae</taxon>
        <taxon>Paraconexibacter</taxon>
    </lineage>
</organism>
<feature type="domain" description="PAS" evidence="10">
    <location>
        <begin position="126"/>
        <end position="203"/>
    </location>
</feature>
<dbReference type="Pfam" id="PF13188">
    <property type="entry name" value="PAS_8"/>
    <property type="match status" value="1"/>
</dbReference>
<dbReference type="PANTHER" id="PTHR43065:SF42">
    <property type="entry name" value="TWO-COMPONENT SENSOR PPRA"/>
    <property type="match status" value="1"/>
</dbReference>
<dbReference type="SMART" id="SM00387">
    <property type="entry name" value="HATPase_c"/>
    <property type="match status" value="1"/>
</dbReference>
<comment type="subcellular location">
    <subcellularLocation>
        <location evidence="2">Cell membrane</location>
    </subcellularLocation>
</comment>
<keyword evidence="5" id="KW-0418">Kinase</keyword>
<feature type="modified residue" description="4-aspartylphosphate" evidence="7">
    <location>
        <position position="550"/>
    </location>
</feature>
<dbReference type="InterPro" id="IPR036097">
    <property type="entry name" value="HisK_dim/P_sf"/>
</dbReference>
<dbReference type="SUPFAM" id="SSF55785">
    <property type="entry name" value="PYP-like sensor domain (PAS domain)"/>
    <property type="match status" value="2"/>
</dbReference>
<dbReference type="InterPro" id="IPR001789">
    <property type="entry name" value="Sig_transdc_resp-reg_receiver"/>
</dbReference>
<evidence type="ECO:0000313" key="12">
    <source>
        <dbReference type="EMBL" id="UTI66257.1"/>
    </source>
</evidence>
<proteinExistence type="predicted"/>
<dbReference type="Gene3D" id="1.10.287.130">
    <property type="match status" value="1"/>
</dbReference>
<protein>
    <recommendedName>
        <fullName evidence="3">histidine kinase</fullName>
        <ecNumber evidence="3">2.7.13.3</ecNumber>
    </recommendedName>
</protein>
<dbReference type="InterPro" id="IPR001610">
    <property type="entry name" value="PAC"/>
</dbReference>
<dbReference type="PROSITE" id="PS50109">
    <property type="entry name" value="HIS_KIN"/>
    <property type="match status" value="1"/>
</dbReference>
<dbReference type="Gene3D" id="3.30.450.20">
    <property type="entry name" value="PAS domain"/>
    <property type="match status" value="2"/>
</dbReference>
<dbReference type="PRINTS" id="PR00344">
    <property type="entry name" value="BCTRLSENSOR"/>
</dbReference>
<dbReference type="PROSITE" id="PS50112">
    <property type="entry name" value="PAS"/>
    <property type="match status" value="1"/>
</dbReference>
<evidence type="ECO:0000259" key="10">
    <source>
        <dbReference type="PROSITE" id="PS50112"/>
    </source>
</evidence>
<dbReference type="InterPro" id="IPR000700">
    <property type="entry name" value="PAS-assoc_C"/>
</dbReference>
<dbReference type="CDD" id="cd00130">
    <property type="entry name" value="PAS"/>
    <property type="match status" value="1"/>
</dbReference>
<evidence type="ECO:0000256" key="3">
    <source>
        <dbReference type="ARBA" id="ARBA00012438"/>
    </source>
</evidence>
<dbReference type="SUPFAM" id="SSF52172">
    <property type="entry name" value="CheY-like"/>
    <property type="match status" value="1"/>
</dbReference>
<feature type="domain" description="Histidine kinase" evidence="8">
    <location>
        <begin position="271"/>
        <end position="479"/>
    </location>
</feature>
<dbReference type="SMART" id="SM00086">
    <property type="entry name" value="PAC"/>
    <property type="match status" value="2"/>
</dbReference>
<dbReference type="Pfam" id="PF02518">
    <property type="entry name" value="HATPase_c"/>
    <property type="match status" value="1"/>
</dbReference>
<dbReference type="InterPro" id="IPR013656">
    <property type="entry name" value="PAS_4"/>
</dbReference>
<feature type="domain" description="PAC" evidence="11">
    <location>
        <begin position="206"/>
        <end position="258"/>
    </location>
</feature>
<dbReference type="EMBL" id="CP098502">
    <property type="protein sequence ID" value="UTI66257.1"/>
    <property type="molecule type" value="Genomic_DNA"/>
</dbReference>
<dbReference type="SUPFAM" id="SSF47384">
    <property type="entry name" value="Homodimeric domain of signal transducing histidine kinase"/>
    <property type="match status" value="1"/>
</dbReference>
<dbReference type="Gene3D" id="3.40.50.2300">
    <property type="match status" value="1"/>
</dbReference>
<dbReference type="NCBIfam" id="TIGR00229">
    <property type="entry name" value="sensory_box"/>
    <property type="match status" value="1"/>
</dbReference>
<dbReference type="Pfam" id="PF08448">
    <property type="entry name" value="PAS_4"/>
    <property type="match status" value="1"/>
</dbReference>
<dbReference type="InterPro" id="IPR000014">
    <property type="entry name" value="PAS"/>
</dbReference>
<dbReference type="SUPFAM" id="SSF55874">
    <property type="entry name" value="ATPase domain of HSP90 chaperone/DNA topoisomerase II/histidine kinase"/>
    <property type="match status" value="1"/>
</dbReference>
<dbReference type="InterPro" id="IPR003594">
    <property type="entry name" value="HATPase_dom"/>
</dbReference>
<evidence type="ECO:0000259" key="8">
    <source>
        <dbReference type="PROSITE" id="PS50109"/>
    </source>
</evidence>
<keyword evidence="5" id="KW-0808">Transferase</keyword>
<gene>
    <name evidence="12" type="ORF">NBH00_08625</name>
</gene>
<dbReference type="InterPro" id="IPR035965">
    <property type="entry name" value="PAS-like_dom_sf"/>
</dbReference>
<dbReference type="PROSITE" id="PS50110">
    <property type="entry name" value="RESPONSE_REGULATORY"/>
    <property type="match status" value="1"/>
</dbReference>
<dbReference type="InterPro" id="IPR011006">
    <property type="entry name" value="CheY-like_superfamily"/>
</dbReference>
<accession>A0ABY5DZE3</accession>
<keyword evidence="13" id="KW-1185">Reference proteome</keyword>
<dbReference type="PANTHER" id="PTHR43065">
    <property type="entry name" value="SENSOR HISTIDINE KINASE"/>
    <property type="match status" value="1"/>
</dbReference>
<dbReference type="Pfam" id="PF00072">
    <property type="entry name" value="Response_reg"/>
    <property type="match status" value="1"/>
</dbReference>
<dbReference type="SMART" id="SM00091">
    <property type="entry name" value="PAS"/>
    <property type="match status" value="2"/>
</dbReference>
<evidence type="ECO:0000256" key="4">
    <source>
        <dbReference type="ARBA" id="ARBA00022553"/>
    </source>
</evidence>
<comment type="catalytic activity">
    <reaction evidence="1">
        <text>ATP + protein L-histidine = ADP + protein N-phospho-L-histidine.</text>
        <dbReference type="EC" id="2.7.13.3"/>
    </reaction>
</comment>
<feature type="domain" description="Response regulatory" evidence="9">
    <location>
        <begin position="501"/>
        <end position="613"/>
    </location>
</feature>
<dbReference type="RefSeq" id="WP_254572930.1">
    <property type="nucleotide sequence ID" value="NZ_CP098502.1"/>
</dbReference>
<evidence type="ECO:0000256" key="6">
    <source>
        <dbReference type="ARBA" id="ARBA00023012"/>
    </source>
</evidence>
<dbReference type="InterPro" id="IPR036890">
    <property type="entry name" value="HATPase_C_sf"/>
</dbReference>
<dbReference type="SMART" id="SM00388">
    <property type="entry name" value="HisKA"/>
    <property type="match status" value="1"/>
</dbReference>
<dbReference type="InterPro" id="IPR005467">
    <property type="entry name" value="His_kinase_dom"/>
</dbReference>
<dbReference type="PROSITE" id="PS50113">
    <property type="entry name" value="PAC"/>
    <property type="match status" value="1"/>
</dbReference>
<dbReference type="EC" id="2.7.13.3" evidence="3"/>
<dbReference type="InterPro" id="IPR003661">
    <property type="entry name" value="HisK_dim/P_dom"/>
</dbReference>
<dbReference type="Proteomes" id="UP001056035">
    <property type="component" value="Chromosome"/>
</dbReference>
<dbReference type="Gene3D" id="3.30.565.10">
    <property type="entry name" value="Histidine kinase-like ATPase, C-terminal domain"/>
    <property type="match status" value="1"/>
</dbReference>